<organism evidence="1 2">
    <name type="scientific">Enterococcus italicus (strain DSM 15952 / CCUG 50447 / LMG 22039 / TP 1.5)</name>
    <dbReference type="NCBI Taxonomy" id="888064"/>
    <lineage>
        <taxon>Bacteria</taxon>
        <taxon>Bacillati</taxon>
        <taxon>Bacillota</taxon>
        <taxon>Bacilli</taxon>
        <taxon>Lactobacillales</taxon>
        <taxon>Enterococcaceae</taxon>
        <taxon>Enterococcus</taxon>
    </lineage>
</organism>
<dbReference type="OrthoDB" id="9800774at2"/>
<accession>E6LGJ3</accession>
<proteinExistence type="predicted"/>
<evidence type="ECO:0000313" key="2">
    <source>
        <dbReference type="Proteomes" id="UP000010296"/>
    </source>
</evidence>
<dbReference type="AlphaFoldDB" id="E6LGJ3"/>
<dbReference type="Proteomes" id="UP000010296">
    <property type="component" value="Unassembled WGS sequence"/>
</dbReference>
<name>E6LGJ3_ENTI1</name>
<evidence type="ECO:0000313" key="1">
    <source>
        <dbReference type="EMBL" id="EFU73681.1"/>
    </source>
</evidence>
<dbReference type="HOGENOM" id="CLU_2478561_0_0_9"/>
<reference evidence="1 2" key="1">
    <citation type="submission" date="2010-12" db="EMBL/GenBank/DDBJ databases">
        <authorList>
            <person name="Muzny D."/>
            <person name="Qin X."/>
            <person name="Deng J."/>
            <person name="Jiang H."/>
            <person name="Liu Y."/>
            <person name="Qu J."/>
            <person name="Song X.-Z."/>
            <person name="Zhang L."/>
            <person name="Thornton R."/>
            <person name="Coyle M."/>
            <person name="Francisco L."/>
            <person name="Jackson L."/>
            <person name="Javaid M."/>
            <person name="Korchina V."/>
            <person name="Kovar C."/>
            <person name="Mata R."/>
            <person name="Mathew T."/>
            <person name="Ngo R."/>
            <person name="Nguyen L."/>
            <person name="Nguyen N."/>
            <person name="Okwuonu G."/>
            <person name="Ongeri F."/>
            <person name="Pham C."/>
            <person name="Simmons D."/>
            <person name="Wilczek-Boney K."/>
            <person name="Hale W."/>
            <person name="Jakkamsetti A."/>
            <person name="Pham P."/>
            <person name="Ruth R."/>
            <person name="San Lucas F."/>
            <person name="Warren J."/>
            <person name="Zhang J."/>
            <person name="Zhao Z."/>
            <person name="Zhou C."/>
            <person name="Zhu D."/>
            <person name="Lee S."/>
            <person name="Bess C."/>
            <person name="Blankenburg K."/>
            <person name="Forbes L."/>
            <person name="Fu Q."/>
            <person name="Gubbala S."/>
            <person name="Hirani K."/>
            <person name="Jayaseelan J.C."/>
            <person name="Lara F."/>
            <person name="Munidasa M."/>
            <person name="Palculict T."/>
            <person name="Patil S."/>
            <person name="Pu L.-L."/>
            <person name="Saada N."/>
            <person name="Tang L."/>
            <person name="Weissenberger G."/>
            <person name="Zhu Y."/>
            <person name="Hemphill L."/>
            <person name="Shang Y."/>
            <person name="Youmans B."/>
            <person name="Ayvaz T."/>
            <person name="Ross M."/>
            <person name="Santibanez J."/>
            <person name="Aqrawi P."/>
            <person name="Gross S."/>
            <person name="Joshi V."/>
            <person name="Fowler G."/>
            <person name="Nazareth L."/>
            <person name="Reid J."/>
            <person name="Worley K."/>
            <person name="Petrosino J."/>
            <person name="Highlander S."/>
            <person name="Gibbs R."/>
        </authorList>
    </citation>
    <scope>NUCLEOTIDE SEQUENCE [LARGE SCALE GENOMIC DNA]</scope>
    <source>
        <strain evidence="2">DSM 15952 / CCUG 50447 / LMG 22039 / TP 1.5</strain>
    </source>
</reference>
<keyword evidence="2" id="KW-1185">Reference proteome</keyword>
<gene>
    <name evidence="1" type="ORF">HMPREF9088_1483</name>
</gene>
<dbReference type="STRING" id="888064.HMPREF9088_1483"/>
<comment type="caution">
    <text evidence="1">The sequence shown here is derived from an EMBL/GenBank/DDBJ whole genome shotgun (WGS) entry which is preliminary data.</text>
</comment>
<sequence length="87" mass="10154">MYDHSEYSIIDWVNAKLGNPVLDIARTYIILKQYAQRMANKYLKIISKKGGYELEGIKMAIPLMAILRMLETDAESYHENLKALLYR</sequence>
<dbReference type="EMBL" id="AEPV01000063">
    <property type="protein sequence ID" value="EFU73681.1"/>
    <property type="molecule type" value="Genomic_DNA"/>
</dbReference>
<dbReference type="PATRIC" id="fig|888064.11.peg.2044"/>
<protein>
    <submittedName>
        <fullName evidence="1">Uncharacterized protein</fullName>
    </submittedName>
</protein>